<dbReference type="InterPro" id="IPR050563">
    <property type="entry name" value="4-hydroxybenzoyl-CoA_TE"/>
</dbReference>
<dbReference type="EMBL" id="JAAMOW010000004">
    <property type="protein sequence ID" value="NGY04834.1"/>
    <property type="molecule type" value="Genomic_DNA"/>
</dbReference>
<name>A0A6M2BR59_9GAMM</name>
<gene>
    <name evidence="3" type="ORF">G7Y85_08655</name>
</gene>
<dbReference type="RefSeq" id="WP_166254991.1">
    <property type="nucleotide sequence ID" value="NZ_JAAMOW010000004.1"/>
</dbReference>
<protein>
    <submittedName>
        <fullName evidence="3">Acyl-CoA thioesterase</fullName>
    </submittedName>
</protein>
<organism evidence="3 4">
    <name type="scientific">Solimonas terrae</name>
    <dbReference type="NCBI Taxonomy" id="1396819"/>
    <lineage>
        <taxon>Bacteria</taxon>
        <taxon>Pseudomonadati</taxon>
        <taxon>Pseudomonadota</taxon>
        <taxon>Gammaproteobacteria</taxon>
        <taxon>Nevskiales</taxon>
        <taxon>Nevskiaceae</taxon>
        <taxon>Solimonas</taxon>
    </lineage>
</organism>
<keyword evidence="2" id="KW-0378">Hydrolase</keyword>
<comment type="caution">
    <text evidence="3">The sequence shown here is derived from an EMBL/GenBank/DDBJ whole genome shotgun (WGS) entry which is preliminary data.</text>
</comment>
<evidence type="ECO:0000256" key="2">
    <source>
        <dbReference type="ARBA" id="ARBA00022801"/>
    </source>
</evidence>
<dbReference type="PANTHER" id="PTHR31793">
    <property type="entry name" value="4-HYDROXYBENZOYL-COA THIOESTERASE FAMILY MEMBER"/>
    <property type="match status" value="1"/>
</dbReference>
<comment type="similarity">
    <text evidence="1">Belongs to the 4-hydroxybenzoyl-CoA thioesterase family.</text>
</comment>
<dbReference type="Pfam" id="PF13279">
    <property type="entry name" value="4HBT_2"/>
    <property type="match status" value="1"/>
</dbReference>
<dbReference type="InterPro" id="IPR029069">
    <property type="entry name" value="HotDog_dom_sf"/>
</dbReference>
<dbReference type="AlphaFoldDB" id="A0A6M2BR59"/>
<accession>A0A6M2BR59</accession>
<evidence type="ECO:0000313" key="3">
    <source>
        <dbReference type="EMBL" id="NGY04834.1"/>
    </source>
</evidence>
<keyword evidence="4" id="KW-1185">Reference proteome</keyword>
<dbReference type="Gene3D" id="3.10.129.10">
    <property type="entry name" value="Hotdog Thioesterase"/>
    <property type="match status" value="1"/>
</dbReference>
<dbReference type="PANTHER" id="PTHR31793:SF27">
    <property type="entry name" value="NOVEL THIOESTERASE SUPERFAMILY DOMAIN AND SAPOSIN A-TYPE DOMAIN CONTAINING PROTEIN (0610012H03RIK)"/>
    <property type="match status" value="1"/>
</dbReference>
<dbReference type="Proteomes" id="UP000472676">
    <property type="component" value="Unassembled WGS sequence"/>
</dbReference>
<proteinExistence type="inferred from homology"/>
<dbReference type="SUPFAM" id="SSF54637">
    <property type="entry name" value="Thioesterase/thiol ester dehydrase-isomerase"/>
    <property type="match status" value="1"/>
</dbReference>
<dbReference type="CDD" id="cd00586">
    <property type="entry name" value="4HBT"/>
    <property type="match status" value="1"/>
</dbReference>
<sequence length="153" mass="17181">MAPEAGGTRIGDYRYWVDERVRFNDLDLLGHVNNIAYVVYVETGRANFLRSIDMFDLGDRRQTVIVRFEIDYRREVQYPADLRVGVRVLAIGNSSFQIGVGIFAGETCVATARNAIVRWDRELHQAVALDDGERAALRSYLVGVSGIRDATLG</sequence>
<evidence type="ECO:0000313" key="4">
    <source>
        <dbReference type="Proteomes" id="UP000472676"/>
    </source>
</evidence>
<reference evidence="3 4" key="1">
    <citation type="journal article" date="2014" name="Int. J. Syst. Evol. Microbiol.">
        <title>Solimonas terrae sp. nov., isolated from soil.</title>
        <authorList>
            <person name="Kim S.J."/>
            <person name="Moon J.Y."/>
            <person name="Weon H.Y."/>
            <person name="Ahn J.H."/>
            <person name="Chen W.M."/>
            <person name="Kwon S.W."/>
        </authorList>
    </citation>
    <scope>NUCLEOTIDE SEQUENCE [LARGE SCALE GENOMIC DNA]</scope>
    <source>
        <strain evidence="3 4">KIS83-12</strain>
    </source>
</reference>
<dbReference type="GO" id="GO:0047617">
    <property type="term" value="F:fatty acyl-CoA hydrolase activity"/>
    <property type="evidence" value="ECO:0007669"/>
    <property type="project" value="TreeGrafter"/>
</dbReference>
<evidence type="ECO:0000256" key="1">
    <source>
        <dbReference type="ARBA" id="ARBA00005953"/>
    </source>
</evidence>